<proteinExistence type="inferred from homology"/>
<dbReference type="EMBL" id="HG739116">
    <property type="protein sequence ID" value="CDP08410.1"/>
    <property type="molecule type" value="Genomic_DNA"/>
</dbReference>
<dbReference type="GO" id="GO:0005634">
    <property type="term" value="C:nucleus"/>
    <property type="evidence" value="ECO:0007669"/>
    <property type="project" value="UniProtKB-SubCell"/>
</dbReference>
<evidence type="ECO:0000256" key="6">
    <source>
        <dbReference type="ARBA" id="ARBA00022801"/>
    </source>
</evidence>
<evidence type="ECO:0000256" key="4">
    <source>
        <dbReference type="ARBA" id="ARBA00022722"/>
    </source>
</evidence>
<keyword evidence="5" id="KW-0479">Metal-binding</keyword>
<dbReference type="OMA" id="NEWHEMR"/>
<reference evidence="12" key="1">
    <citation type="journal article" date="2014" name="Science">
        <title>The coffee genome provides insight into the convergent evolution of caffeine biosynthesis.</title>
        <authorList>
            <person name="Denoeud F."/>
            <person name="Carretero-Paulet L."/>
            <person name="Dereeper A."/>
            <person name="Droc G."/>
            <person name="Guyot R."/>
            <person name="Pietrella M."/>
            <person name="Zheng C."/>
            <person name="Alberti A."/>
            <person name="Anthony F."/>
            <person name="Aprea G."/>
            <person name="Aury J.M."/>
            <person name="Bento P."/>
            <person name="Bernard M."/>
            <person name="Bocs S."/>
            <person name="Campa C."/>
            <person name="Cenci A."/>
            <person name="Combes M.C."/>
            <person name="Crouzillat D."/>
            <person name="Da Silva C."/>
            <person name="Daddiego L."/>
            <person name="De Bellis F."/>
            <person name="Dussert S."/>
            <person name="Garsmeur O."/>
            <person name="Gayraud T."/>
            <person name="Guignon V."/>
            <person name="Jahn K."/>
            <person name="Jamilloux V."/>
            <person name="Joet T."/>
            <person name="Labadie K."/>
            <person name="Lan T."/>
            <person name="Leclercq J."/>
            <person name="Lepelley M."/>
            <person name="Leroy T."/>
            <person name="Li L.T."/>
            <person name="Librado P."/>
            <person name="Lopez L."/>
            <person name="Munoz A."/>
            <person name="Noel B."/>
            <person name="Pallavicini A."/>
            <person name="Perrotta G."/>
            <person name="Poncet V."/>
            <person name="Pot D."/>
            <person name="Priyono X."/>
            <person name="Rigoreau M."/>
            <person name="Rouard M."/>
            <person name="Rozas J."/>
            <person name="Tranchant-Dubreuil C."/>
            <person name="VanBuren R."/>
            <person name="Zhang Q."/>
            <person name="Andrade A.C."/>
            <person name="Argout X."/>
            <person name="Bertrand B."/>
            <person name="de Kochko A."/>
            <person name="Graziosi G."/>
            <person name="Henry R.J."/>
            <person name="Jayarama X."/>
            <person name="Ming R."/>
            <person name="Nagai C."/>
            <person name="Rounsley S."/>
            <person name="Sankoff D."/>
            <person name="Giuliano G."/>
            <person name="Albert V.A."/>
            <person name="Wincker P."/>
            <person name="Lashermes P."/>
        </authorList>
    </citation>
    <scope>NUCLEOTIDE SEQUENCE [LARGE SCALE GENOMIC DNA]</scope>
    <source>
        <strain evidence="12">cv. DH200-94</strain>
    </source>
</reference>
<keyword evidence="7" id="KW-0539">Nucleus</keyword>
<dbReference type="GO" id="GO:0004518">
    <property type="term" value="F:nuclease activity"/>
    <property type="evidence" value="ECO:0007669"/>
    <property type="project" value="UniProtKB-KW"/>
</dbReference>
<feature type="domain" description="DUF8040" evidence="10">
    <location>
        <begin position="51"/>
        <end position="148"/>
    </location>
</feature>
<evidence type="ECO:0000256" key="2">
    <source>
        <dbReference type="ARBA" id="ARBA00004123"/>
    </source>
</evidence>
<dbReference type="PANTHER" id="PTHR22930:SF221">
    <property type="entry name" value="NUCLEASE HARBI1"/>
    <property type="match status" value="1"/>
</dbReference>
<keyword evidence="4" id="KW-0540">Nuclease</keyword>
<accession>A0A068UIN9</accession>
<evidence type="ECO:0000256" key="7">
    <source>
        <dbReference type="ARBA" id="ARBA00023242"/>
    </source>
</evidence>
<evidence type="ECO:0000259" key="9">
    <source>
        <dbReference type="Pfam" id="PF13359"/>
    </source>
</evidence>
<dbReference type="AlphaFoldDB" id="A0A068UIN9"/>
<evidence type="ECO:0000256" key="8">
    <source>
        <dbReference type="SAM" id="MobiDB-lite"/>
    </source>
</evidence>
<dbReference type="GO" id="GO:0046872">
    <property type="term" value="F:metal ion binding"/>
    <property type="evidence" value="ECO:0007669"/>
    <property type="project" value="UniProtKB-KW"/>
</dbReference>
<organism evidence="11 12">
    <name type="scientific">Coffea canephora</name>
    <name type="common">Robusta coffee</name>
    <dbReference type="NCBI Taxonomy" id="49390"/>
    <lineage>
        <taxon>Eukaryota</taxon>
        <taxon>Viridiplantae</taxon>
        <taxon>Streptophyta</taxon>
        <taxon>Embryophyta</taxon>
        <taxon>Tracheophyta</taxon>
        <taxon>Spermatophyta</taxon>
        <taxon>Magnoliopsida</taxon>
        <taxon>eudicotyledons</taxon>
        <taxon>Gunneridae</taxon>
        <taxon>Pentapetalae</taxon>
        <taxon>asterids</taxon>
        <taxon>lamiids</taxon>
        <taxon>Gentianales</taxon>
        <taxon>Rubiaceae</taxon>
        <taxon>Ixoroideae</taxon>
        <taxon>Gardenieae complex</taxon>
        <taxon>Bertiereae - Coffeeae clade</taxon>
        <taxon>Coffeeae</taxon>
        <taxon>Coffea</taxon>
    </lineage>
</organism>
<dbReference type="GO" id="GO:0016787">
    <property type="term" value="F:hydrolase activity"/>
    <property type="evidence" value="ECO:0007669"/>
    <property type="project" value="UniProtKB-KW"/>
</dbReference>
<keyword evidence="6" id="KW-0378">Hydrolase</keyword>
<feature type="region of interest" description="Disordered" evidence="8">
    <location>
        <begin position="274"/>
        <end position="295"/>
    </location>
</feature>
<dbReference type="OrthoDB" id="1681765at2759"/>
<comment type="similarity">
    <text evidence="3">Belongs to the HARBI1 family.</text>
</comment>
<dbReference type="PhylomeDB" id="A0A068UIN9"/>
<evidence type="ECO:0000256" key="1">
    <source>
        <dbReference type="ARBA" id="ARBA00001968"/>
    </source>
</evidence>
<protein>
    <submittedName>
        <fullName evidence="11">Uncharacterized protein</fullName>
    </submittedName>
</protein>
<comment type="subcellular location">
    <subcellularLocation>
        <location evidence="2">Nucleus</location>
    </subcellularLocation>
</comment>
<evidence type="ECO:0000259" key="10">
    <source>
        <dbReference type="Pfam" id="PF26138"/>
    </source>
</evidence>
<evidence type="ECO:0000313" key="11">
    <source>
        <dbReference type="EMBL" id="CDP08410.1"/>
    </source>
</evidence>
<dbReference type="Gramene" id="CDP08410">
    <property type="protein sequence ID" value="CDP08410"/>
    <property type="gene ID" value="GSCOC_T00027256001"/>
</dbReference>
<sequence>MDNSWNTWGSSSNNVDDDDDDWELIQWAMVILFNPVSERLAGYILPLPCKNSMLSGRAYVQEVIDGHPARVLENCRITVDSFMRLCDILVSGGYVPQNLQKRVLIEEVVCMTLVMLSHNHRMRCLAERFQHSPETICRNIHEVLRGLCELGKILIKRRGQNEIHPKIYTDRRFAQWFTNAVGALDGTHIPAHPPPGQQAAYTNRHGQATQNVLAICDFDMRFSYIYAGWEGSAHDARVLDGALTGPTHFPMPPPGKYYLVDSAYRNIPRFLAPYRGTPRQNAQGRRGSSSPKQLFNTRHSSLRNVIERCFGVLKRRFTILRGPVPNFYMSTQKNVVIACCTLHNFIRDELPDDDIFNDHDQEMDIEGEGGVPPMPEIQPLSASQQEVNEWHEMRDEMANGMWNAYRSARRR</sequence>
<dbReference type="InterPro" id="IPR045249">
    <property type="entry name" value="HARBI1-like"/>
</dbReference>
<evidence type="ECO:0000256" key="5">
    <source>
        <dbReference type="ARBA" id="ARBA00022723"/>
    </source>
</evidence>
<dbReference type="PANTHER" id="PTHR22930">
    <property type="match status" value="1"/>
</dbReference>
<evidence type="ECO:0000256" key="3">
    <source>
        <dbReference type="ARBA" id="ARBA00006958"/>
    </source>
</evidence>
<name>A0A068UIN9_COFCA</name>
<dbReference type="InParanoid" id="A0A068UIN9"/>
<dbReference type="InterPro" id="IPR058353">
    <property type="entry name" value="DUF8040"/>
</dbReference>
<comment type="cofactor">
    <cofactor evidence="1">
        <name>a divalent metal cation</name>
        <dbReference type="ChEBI" id="CHEBI:60240"/>
    </cofactor>
</comment>
<evidence type="ECO:0000313" key="12">
    <source>
        <dbReference type="Proteomes" id="UP000295252"/>
    </source>
</evidence>
<dbReference type="Pfam" id="PF13359">
    <property type="entry name" value="DDE_Tnp_4"/>
    <property type="match status" value="1"/>
</dbReference>
<feature type="compositionally biased region" description="Polar residues" evidence="8">
    <location>
        <begin position="278"/>
        <end position="295"/>
    </location>
</feature>
<dbReference type="Proteomes" id="UP000295252">
    <property type="component" value="Chromosome IX"/>
</dbReference>
<feature type="domain" description="DDE Tnp4" evidence="9">
    <location>
        <begin position="184"/>
        <end position="344"/>
    </location>
</feature>
<gene>
    <name evidence="11" type="ORF">GSCOC_T00027256001</name>
</gene>
<dbReference type="Pfam" id="PF26138">
    <property type="entry name" value="DUF8040"/>
    <property type="match status" value="1"/>
</dbReference>
<keyword evidence="12" id="KW-1185">Reference proteome</keyword>
<dbReference type="InterPro" id="IPR027806">
    <property type="entry name" value="HARBI1_dom"/>
</dbReference>